<protein>
    <recommendedName>
        <fullName evidence="4">Primosomal protein N' (Replication factor Y)-superfamily II helicase</fullName>
    </recommendedName>
</protein>
<accession>A0A937KFA2</accession>
<comment type="caution">
    <text evidence="2">The sequence shown here is derived from an EMBL/GenBank/DDBJ whole genome shotgun (WGS) entry which is preliminary data.</text>
</comment>
<evidence type="ECO:0000313" key="3">
    <source>
        <dbReference type="Proteomes" id="UP000614216"/>
    </source>
</evidence>
<gene>
    <name evidence="2" type="ORF">JMN32_17110</name>
</gene>
<dbReference type="PANTHER" id="PTHR37826:SF3">
    <property type="entry name" value="J DOMAIN-CONTAINING PROTEIN"/>
    <property type="match status" value="1"/>
</dbReference>
<evidence type="ECO:0000313" key="2">
    <source>
        <dbReference type="EMBL" id="MBL6448040.1"/>
    </source>
</evidence>
<evidence type="ECO:0008006" key="4">
    <source>
        <dbReference type="Google" id="ProtNLM"/>
    </source>
</evidence>
<dbReference type="Proteomes" id="UP000614216">
    <property type="component" value="Unassembled WGS sequence"/>
</dbReference>
<keyword evidence="1" id="KW-0812">Transmembrane</keyword>
<keyword evidence="1" id="KW-1133">Transmembrane helix</keyword>
<dbReference type="PANTHER" id="PTHR37826">
    <property type="entry name" value="FLOTILLIN BAND_7_5 DOMAIN PROTEIN"/>
    <property type="match status" value="1"/>
</dbReference>
<proteinExistence type="predicted"/>
<keyword evidence="3" id="KW-1185">Reference proteome</keyword>
<evidence type="ECO:0000256" key="1">
    <source>
        <dbReference type="SAM" id="Phobius"/>
    </source>
</evidence>
<organism evidence="2 3">
    <name type="scientific">Fulvivirga marina</name>
    <dbReference type="NCBI Taxonomy" id="2494733"/>
    <lineage>
        <taxon>Bacteria</taxon>
        <taxon>Pseudomonadati</taxon>
        <taxon>Bacteroidota</taxon>
        <taxon>Cytophagia</taxon>
        <taxon>Cytophagales</taxon>
        <taxon>Fulvivirgaceae</taxon>
        <taxon>Fulvivirga</taxon>
    </lineage>
</organism>
<reference evidence="2" key="1">
    <citation type="submission" date="2021-01" db="EMBL/GenBank/DDBJ databases">
        <title>Fulvivirga kasyanovii gen. nov., sp nov., a novel member of the phylum Bacteroidetes isolated from seawater in a mussel farm.</title>
        <authorList>
            <person name="Zhao L.-H."/>
            <person name="Wang Z.-J."/>
        </authorList>
    </citation>
    <scope>NUCLEOTIDE SEQUENCE</scope>
    <source>
        <strain evidence="2">29W222</strain>
    </source>
</reference>
<feature type="transmembrane region" description="Helical" evidence="1">
    <location>
        <begin position="346"/>
        <end position="369"/>
    </location>
</feature>
<name>A0A937KFA2_9BACT</name>
<dbReference type="EMBL" id="JAEUGD010000058">
    <property type="protein sequence ID" value="MBL6448040.1"/>
    <property type="molecule type" value="Genomic_DNA"/>
</dbReference>
<keyword evidence="1" id="KW-0472">Membrane</keyword>
<dbReference type="AlphaFoldDB" id="A0A937KFA2"/>
<sequence>MNMESQMNQEAATTGTFGCTSCGADLKYKVGTSELKCEYCGATNEIPQSEEAIEELDFEAHFEQASKAQDHIAVNMVKCSVCAAESSLESNITSSHCPYCDTPLIVSTAHIEDILQPKSLLPFKVTKEEALKAFRKWINSLWFAPNALKKAVLSFDHFKGVYLPYWTYDAQTDTPYTGQRGEYYYITETYTATENGKSVTKSRQVRKTRWHSTSGRVQQFFDDVLVPASQSLPQKQVTALQPWDLDNLIPFDAKYLSGFITEKYQVDLKQGFGQASRVMDARISHLIRQDIGGDEQRILNYNTAYSDITFKHILLPAYVSAYNFKGKLYRFLVNARSGEVQGERPWSVVKIVLAILAFVGISALSYWLFGK</sequence>
<dbReference type="RefSeq" id="WP_202857578.1">
    <property type="nucleotide sequence ID" value="NZ_JAEUGD010000058.1"/>
</dbReference>